<feature type="transmembrane region" description="Helical" evidence="6">
    <location>
        <begin position="21"/>
        <end position="41"/>
    </location>
</feature>
<evidence type="ECO:0000313" key="8">
    <source>
        <dbReference type="EMBL" id="MDC7689410.1"/>
    </source>
</evidence>
<dbReference type="RefSeq" id="WP_272802072.1">
    <property type="nucleotide sequence ID" value="NZ_JAQQKY010000001.1"/>
</dbReference>
<reference evidence="8 9" key="1">
    <citation type="submission" date="2023-01" db="EMBL/GenBank/DDBJ databases">
        <title>Novel species of the genus Vogesella isolated from rivers.</title>
        <authorList>
            <person name="Lu H."/>
        </authorList>
    </citation>
    <scope>NUCLEOTIDE SEQUENCE [LARGE SCALE GENOMIC DNA]</scope>
    <source>
        <strain evidence="8 9">SH7W</strain>
    </source>
</reference>
<dbReference type="PANTHER" id="PTHR31566">
    <property type="entry name" value="CYTOCHROME C BIOGENESIS PROTEIN CCS1, CHLOROPLASTIC"/>
    <property type="match status" value="1"/>
</dbReference>
<keyword evidence="9" id="KW-1185">Reference proteome</keyword>
<keyword evidence="5 6" id="KW-0472">Membrane</keyword>
<evidence type="ECO:0000256" key="3">
    <source>
        <dbReference type="ARBA" id="ARBA00022748"/>
    </source>
</evidence>
<feature type="transmembrane region" description="Helical" evidence="6">
    <location>
        <begin position="610"/>
        <end position="628"/>
    </location>
</feature>
<evidence type="ECO:0000256" key="2">
    <source>
        <dbReference type="ARBA" id="ARBA00022692"/>
    </source>
</evidence>
<evidence type="ECO:0000313" key="9">
    <source>
        <dbReference type="Proteomes" id="UP001221566"/>
    </source>
</evidence>
<proteinExistence type="predicted"/>
<name>A0ABT5I0F4_VOGIN</name>
<keyword evidence="2 6" id="KW-0812">Transmembrane</keyword>
<dbReference type="Proteomes" id="UP001221566">
    <property type="component" value="Unassembled WGS sequence"/>
</dbReference>
<keyword evidence="4 6" id="KW-1133">Transmembrane helix</keyword>
<dbReference type="InterPro" id="IPR023494">
    <property type="entry name" value="Cyt_c_bgen_Ccs1/CcsB/ResB"/>
</dbReference>
<feature type="domain" description="ResB-like" evidence="7">
    <location>
        <begin position="21"/>
        <end position="660"/>
    </location>
</feature>
<dbReference type="EMBL" id="JAQQKY010000001">
    <property type="protein sequence ID" value="MDC7689410.1"/>
    <property type="molecule type" value="Genomic_DNA"/>
</dbReference>
<evidence type="ECO:0000259" key="7">
    <source>
        <dbReference type="Pfam" id="PF05140"/>
    </source>
</evidence>
<feature type="transmembrane region" description="Helical" evidence="6">
    <location>
        <begin position="74"/>
        <end position="92"/>
    </location>
</feature>
<feature type="transmembrane region" description="Helical" evidence="6">
    <location>
        <begin position="165"/>
        <end position="183"/>
    </location>
</feature>
<organism evidence="8 9">
    <name type="scientific">Vogesella indigofera</name>
    <name type="common">Pseudomonas indigofera</name>
    <dbReference type="NCBI Taxonomy" id="45465"/>
    <lineage>
        <taxon>Bacteria</taxon>
        <taxon>Pseudomonadati</taxon>
        <taxon>Pseudomonadota</taxon>
        <taxon>Betaproteobacteria</taxon>
        <taxon>Neisseriales</taxon>
        <taxon>Chromobacteriaceae</taxon>
        <taxon>Vogesella</taxon>
    </lineage>
</organism>
<evidence type="ECO:0000256" key="4">
    <source>
        <dbReference type="ARBA" id="ARBA00022989"/>
    </source>
</evidence>
<gene>
    <name evidence="8" type="ORF">PQU93_01220</name>
</gene>
<evidence type="ECO:0000256" key="6">
    <source>
        <dbReference type="SAM" id="Phobius"/>
    </source>
</evidence>
<protein>
    <submittedName>
        <fullName evidence="8">Cytochrome c biogenesis protein ResB</fullName>
    </submittedName>
</protein>
<keyword evidence="3" id="KW-0201">Cytochrome c-type biogenesis</keyword>
<evidence type="ECO:0000256" key="1">
    <source>
        <dbReference type="ARBA" id="ARBA00004141"/>
    </source>
</evidence>
<dbReference type="PANTHER" id="PTHR31566:SF0">
    <property type="entry name" value="CYTOCHROME C BIOGENESIS PROTEIN CCS1, CHLOROPLASTIC"/>
    <property type="match status" value="1"/>
</dbReference>
<evidence type="ECO:0000256" key="5">
    <source>
        <dbReference type="ARBA" id="ARBA00023136"/>
    </source>
</evidence>
<sequence length="673" mass="75123">MKPNKPSASNLHHAYELFSSMRFAIGLLTILAIASIIGTVLKQNEPYPNYAFEFGQFWFVAFEKLGLYDVYHSSWFLLILAFLVLSTTLCIIRNGPTFLREMKSFRERATDNSLRAMRHSQQLDLTLDEARAMRLLQGHGLRVKRVPRDDGSVLLAAKKGSANKLGYFFAHIAMVVICIGGLMDGNLPLKLGELTGSIKPETRELPQAQIPEQSRLGAGNLSFRGSVTVPEGKSADVIFMNSGNGYLVQELPFIVTLKKFHVDYYSNGMPKLFASDLIITDKGSGKTSEHTIKVNHPLVVDGVAIYQASFGDGGSPLQLKAWNLQTPQAAPTDIKGNSLGAQPLKVNGRDYRLEFGELRVFNVENTGAPGSDDKSLEQRLNDARSVRQDTKALKNIGPSISFKLRDQHGQAREYQHYMAPMQQDGEWYQVAGVRSDVAQPFQYLRIPLDKDMSIASFMRLYAALKNPALYDEIRERTTAKAMQGQAISPAMQQQFSDSVRWVLSRFAQGGFGALEQFLDDKVPADKRQAIAQTYIKILQGAVVDVMDVAQAKAGLAPWPQDAKHYRFLLDSLVSVSALQDYAAPVYLEMSGFEQVQSSGLQMTRSPGKNVVYLGSLLLVIGIILMFYVREVRVWLLLQRDGTRLAMTSNRHNRDLDQDFERMVDYLNKQAGEA</sequence>
<comment type="caution">
    <text evidence="8">The sequence shown here is derived from an EMBL/GenBank/DDBJ whole genome shotgun (WGS) entry which is preliminary data.</text>
</comment>
<dbReference type="Pfam" id="PF05140">
    <property type="entry name" value="ResB"/>
    <property type="match status" value="1"/>
</dbReference>
<comment type="subcellular location">
    <subcellularLocation>
        <location evidence="1">Membrane</location>
        <topology evidence="1">Multi-pass membrane protein</topology>
    </subcellularLocation>
</comment>
<dbReference type="InterPro" id="IPR007816">
    <property type="entry name" value="ResB-like_domain"/>
</dbReference>
<accession>A0ABT5I0F4</accession>